<dbReference type="EMBL" id="CAJHIS010000016">
    <property type="protein sequence ID" value="CAD6493930.1"/>
    <property type="molecule type" value="Genomic_DNA"/>
</dbReference>
<dbReference type="Gene3D" id="3.40.1260.10">
    <property type="entry name" value="DsrEFH-like"/>
    <property type="match status" value="1"/>
</dbReference>
<evidence type="ECO:0008006" key="4">
    <source>
        <dbReference type="Google" id="ProtNLM"/>
    </source>
</evidence>
<dbReference type="Pfam" id="PF02635">
    <property type="entry name" value="DsrE"/>
    <property type="match status" value="1"/>
</dbReference>
<dbReference type="Proteomes" id="UP000634805">
    <property type="component" value="Unassembled WGS sequence"/>
</dbReference>
<dbReference type="SUPFAM" id="SSF75169">
    <property type="entry name" value="DsrEFH-like"/>
    <property type="match status" value="1"/>
</dbReference>
<dbReference type="InterPro" id="IPR027396">
    <property type="entry name" value="DsrEFH-like"/>
</dbReference>
<dbReference type="AlphaFoldDB" id="A0A811TB58"/>
<name>A0A811TB58_9EURY</name>
<evidence type="ECO:0000313" key="1">
    <source>
        <dbReference type="EMBL" id="CAD6492950.1"/>
    </source>
</evidence>
<proteinExistence type="predicted"/>
<evidence type="ECO:0000313" key="2">
    <source>
        <dbReference type="EMBL" id="CAD6493930.1"/>
    </source>
</evidence>
<sequence length="116" mass="12787">MNKKVAIFAFNGEPMCFAHTLLNTLNMKNKEYDVKLIIEGTATKQVEELSDPKKPFANLYAEVKKAGLIDCVCKACSTQTGALKSAEEQGLPICGEMSGHPSMSRYMETGYEVIVF</sequence>
<gene>
    <name evidence="1" type="ORF">DIAAKJNI_00418</name>
    <name evidence="2" type="ORF">EMLJLAPB_00648</name>
</gene>
<dbReference type="Proteomes" id="UP000639006">
    <property type="component" value="Unassembled WGS sequence"/>
</dbReference>
<comment type="caution">
    <text evidence="1">The sequence shown here is derived from an EMBL/GenBank/DDBJ whole genome shotgun (WGS) entry which is preliminary data.</text>
</comment>
<organism evidence="1 3">
    <name type="scientific">Candidatus Argoarchaeum ethanivorans</name>
    <dbReference type="NCBI Taxonomy" id="2608793"/>
    <lineage>
        <taxon>Archaea</taxon>
        <taxon>Methanobacteriati</taxon>
        <taxon>Methanobacteriota</taxon>
        <taxon>Stenosarchaea group</taxon>
        <taxon>Methanomicrobia</taxon>
        <taxon>Methanosarcinales</taxon>
        <taxon>Methanosarcinales incertae sedis</taxon>
        <taxon>GOM Arc I cluster</taxon>
        <taxon>Candidatus Argoarchaeum</taxon>
    </lineage>
</organism>
<evidence type="ECO:0000313" key="3">
    <source>
        <dbReference type="Proteomes" id="UP000639006"/>
    </source>
</evidence>
<dbReference type="EMBL" id="CAJHIQ010000022">
    <property type="protein sequence ID" value="CAD6492950.1"/>
    <property type="molecule type" value="Genomic_DNA"/>
</dbReference>
<reference evidence="1" key="1">
    <citation type="submission" date="2020-10" db="EMBL/GenBank/DDBJ databases">
        <authorList>
            <person name="Hahn C.J."/>
            <person name="Laso-Perez R."/>
            <person name="Vulcano F."/>
            <person name="Vaziourakis K.-M."/>
            <person name="Stokke R."/>
            <person name="Steen I.H."/>
            <person name="Teske A."/>
            <person name="Boetius A."/>
            <person name="Liebeke M."/>
            <person name="Amann R."/>
            <person name="Knittel K."/>
        </authorList>
    </citation>
    <scope>NUCLEOTIDE SEQUENCE</scope>
    <source>
        <strain evidence="2">Gfbio:e3339647-f889-4370-9287-4fb5cb688e4c:AG392D22_GoMArc1</strain>
        <strain evidence="1">Gfbio:e3339647-f889-4370-9287-4fb5cb688e4c:AG392M11_GoMArc1</strain>
    </source>
</reference>
<accession>A0A811TB58</accession>
<dbReference type="InterPro" id="IPR003787">
    <property type="entry name" value="Sulphur_relay_DsrE/F-like"/>
</dbReference>
<protein>
    <recommendedName>
        <fullName evidence="4">Cytoplasmic protein</fullName>
    </recommendedName>
</protein>